<dbReference type="PANTHER" id="PTHR11576">
    <property type="entry name" value="ZONA PELLUCIDA SPERM-BINDING PROTEIN 3"/>
    <property type="match status" value="1"/>
</dbReference>
<protein>
    <recommendedName>
        <fullName evidence="4">ZP domain-containing protein</fullName>
    </recommendedName>
</protein>
<dbReference type="AlphaFoldDB" id="A0A8C6UW02"/>
<sequence length="295" mass="33121">MWSCLGRILLFCSYFHCSFQTGWDFKKKPEDEWNRLATMKAVPGAMPKLLRTMSSESDFLWLPEFVKASSAVDQKTLFVPEMGARPLPDSVQPILFPTTTTPVSTEPQSGLDALTVKNTLHYQPTTVVLRDMPFDISVQCNYHRYIHSYKVGIRPKLQGGVLLKSLRMKHPFIIIPQDALGHEMTTPYSMGDTMFFEVKQPDGTASSANERIYINKCFITSSFFPSSTQNAVIDNYGCMVDGLESENSKFLSGPSMTTQRFSISAGVLLEMASTHQVHSNSTCTVKSLWENTLQV</sequence>
<keyword evidence="3" id="KW-1185">Reference proteome</keyword>
<dbReference type="GO" id="GO:0031012">
    <property type="term" value="C:extracellular matrix"/>
    <property type="evidence" value="ECO:0007669"/>
    <property type="project" value="TreeGrafter"/>
</dbReference>
<dbReference type="PANTHER" id="PTHR11576:SF26">
    <property type="entry name" value="ZONA PELLUCIDA GLYCOPROTEIN 3D TANDEM DUPLICATE 2"/>
    <property type="match status" value="1"/>
</dbReference>
<dbReference type="GO" id="GO:0032190">
    <property type="term" value="F:acrosin binding"/>
    <property type="evidence" value="ECO:0007669"/>
    <property type="project" value="TreeGrafter"/>
</dbReference>
<dbReference type="GO" id="GO:0035803">
    <property type="term" value="P:egg coat formation"/>
    <property type="evidence" value="ECO:0007669"/>
    <property type="project" value="TreeGrafter"/>
</dbReference>
<evidence type="ECO:0008006" key="4">
    <source>
        <dbReference type="Google" id="ProtNLM"/>
    </source>
</evidence>
<evidence type="ECO:0000313" key="3">
    <source>
        <dbReference type="Proteomes" id="UP000694523"/>
    </source>
</evidence>
<accession>A0A8C6UW02</accession>
<dbReference type="Proteomes" id="UP000694523">
    <property type="component" value="Unplaced"/>
</dbReference>
<dbReference type="Ensembl" id="ENSNMLT00000043137.1">
    <property type="protein sequence ID" value="ENSNMLP00000038756.1"/>
    <property type="gene ID" value="ENSNMLG00000023898.1"/>
</dbReference>
<reference evidence="2" key="1">
    <citation type="submission" date="2025-08" db="UniProtKB">
        <authorList>
            <consortium name="Ensembl"/>
        </authorList>
    </citation>
    <scope>IDENTIFICATION</scope>
</reference>
<feature type="chain" id="PRO_5034979212" description="ZP domain-containing protein" evidence="1">
    <location>
        <begin position="21"/>
        <end position="295"/>
    </location>
</feature>
<organism evidence="2 3">
    <name type="scientific">Neogobius melanostomus</name>
    <name type="common">round goby</name>
    <dbReference type="NCBI Taxonomy" id="47308"/>
    <lineage>
        <taxon>Eukaryota</taxon>
        <taxon>Metazoa</taxon>
        <taxon>Chordata</taxon>
        <taxon>Craniata</taxon>
        <taxon>Vertebrata</taxon>
        <taxon>Euteleostomi</taxon>
        <taxon>Actinopterygii</taxon>
        <taxon>Neopterygii</taxon>
        <taxon>Teleostei</taxon>
        <taxon>Neoteleostei</taxon>
        <taxon>Acanthomorphata</taxon>
        <taxon>Gobiaria</taxon>
        <taxon>Gobiiformes</taxon>
        <taxon>Gobioidei</taxon>
        <taxon>Gobiidae</taxon>
        <taxon>Benthophilinae</taxon>
        <taxon>Neogobiini</taxon>
        <taxon>Neogobius</taxon>
    </lineage>
</organism>
<keyword evidence="1" id="KW-0732">Signal</keyword>
<name>A0A8C6UW02_9GOBI</name>
<proteinExistence type="predicted"/>
<dbReference type="GO" id="GO:2000344">
    <property type="term" value="P:positive regulation of acrosome reaction"/>
    <property type="evidence" value="ECO:0007669"/>
    <property type="project" value="TreeGrafter"/>
</dbReference>
<dbReference type="Gene3D" id="2.60.40.4100">
    <property type="entry name" value="Zona pellucida, ZP-C domain"/>
    <property type="match status" value="1"/>
</dbReference>
<evidence type="ECO:0000256" key="1">
    <source>
        <dbReference type="SAM" id="SignalP"/>
    </source>
</evidence>
<dbReference type="InterPro" id="IPR042235">
    <property type="entry name" value="ZP-C_dom"/>
</dbReference>
<reference evidence="2" key="2">
    <citation type="submission" date="2025-09" db="UniProtKB">
        <authorList>
            <consortium name="Ensembl"/>
        </authorList>
    </citation>
    <scope>IDENTIFICATION</scope>
</reference>
<evidence type="ECO:0000313" key="2">
    <source>
        <dbReference type="Ensembl" id="ENSNMLP00000038756.1"/>
    </source>
</evidence>
<feature type="signal peptide" evidence="1">
    <location>
        <begin position="1"/>
        <end position="20"/>
    </location>
</feature>
<dbReference type="GO" id="GO:0007339">
    <property type="term" value="P:binding of sperm to zona pellucida"/>
    <property type="evidence" value="ECO:0007669"/>
    <property type="project" value="TreeGrafter"/>
</dbReference>